<dbReference type="GO" id="GO:0051293">
    <property type="term" value="P:establishment of spindle localization"/>
    <property type="evidence" value="ECO:0007669"/>
    <property type="project" value="TreeGrafter"/>
</dbReference>
<evidence type="ECO:0000313" key="2">
    <source>
        <dbReference type="EMBL" id="KAF9966247.1"/>
    </source>
</evidence>
<dbReference type="EMBL" id="JAAAHW010005799">
    <property type="protein sequence ID" value="KAF9966247.1"/>
    <property type="molecule type" value="Genomic_DNA"/>
</dbReference>
<feature type="non-terminal residue" evidence="2">
    <location>
        <position position="221"/>
    </location>
</feature>
<protein>
    <submittedName>
        <fullName evidence="2">Uncharacterized protein</fullName>
    </submittedName>
</protein>
<dbReference type="Proteomes" id="UP000749646">
    <property type="component" value="Unassembled WGS sequence"/>
</dbReference>
<keyword evidence="3" id="KW-1185">Reference proteome</keyword>
<dbReference type="GO" id="GO:0005938">
    <property type="term" value="C:cell cortex"/>
    <property type="evidence" value="ECO:0007669"/>
    <property type="project" value="TreeGrafter"/>
</dbReference>
<feature type="non-terminal residue" evidence="2">
    <location>
        <position position="1"/>
    </location>
</feature>
<proteinExistence type="predicted"/>
<sequence>SGLGNESKDALQSKYQQVQYRWDDLKFRRERVSEELKDDKWLEAFDQVASQVESMMESIERAVEHCQGLLDHIKLMVRQNLVPDAPIDRDHLYNIFKSFEAKHKYYTPAVNQMLDMLENGIESRTTRNIDVISRHQAMNLRWSQLEDGIERVDIELDDVERLLDVLDDSRTPYLPKLPMKKPEPPVVARRSQGTPMKPGWNSSTVPVQKLGKQGRGRQPPQ</sequence>
<dbReference type="AlphaFoldDB" id="A0A9P6M5F5"/>
<evidence type="ECO:0000256" key="1">
    <source>
        <dbReference type="SAM" id="MobiDB-lite"/>
    </source>
</evidence>
<dbReference type="Pfam" id="PF08580">
    <property type="entry name" value="KAR9"/>
    <property type="match status" value="1"/>
</dbReference>
<reference evidence="2" key="1">
    <citation type="journal article" date="2020" name="Fungal Divers.">
        <title>Resolving the Mortierellaceae phylogeny through synthesis of multi-gene phylogenetics and phylogenomics.</title>
        <authorList>
            <person name="Vandepol N."/>
            <person name="Liber J."/>
            <person name="Desiro A."/>
            <person name="Na H."/>
            <person name="Kennedy M."/>
            <person name="Barry K."/>
            <person name="Grigoriev I.V."/>
            <person name="Miller A.N."/>
            <person name="O'Donnell K."/>
            <person name="Stajich J.E."/>
            <person name="Bonito G."/>
        </authorList>
    </citation>
    <scope>NUCLEOTIDE SEQUENCE</scope>
    <source>
        <strain evidence="2">MES-2147</strain>
    </source>
</reference>
<dbReference type="OrthoDB" id="5559380at2759"/>
<dbReference type="GO" id="GO:0030473">
    <property type="term" value="P:nuclear migration along microtubule"/>
    <property type="evidence" value="ECO:0007669"/>
    <property type="project" value="TreeGrafter"/>
</dbReference>
<name>A0A9P6M5F5_9FUNG</name>
<gene>
    <name evidence="2" type="ORF">BGZ65_000447</name>
</gene>
<dbReference type="InterPro" id="IPR013889">
    <property type="entry name" value="Karyogamy_KAR9"/>
</dbReference>
<dbReference type="PANTHER" id="PTHR37271">
    <property type="entry name" value="KARYOGAMY PROTEIN KAR9"/>
    <property type="match status" value="1"/>
</dbReference>
<accession>A0A9P6M5F5</accession>
<organism evidence="2 3">
    <name type="scientific">Modicella reniformis</name>
    <dbReference type="NCBI Taxonomy" id="1440133"/>
    <lineage>
        <taxon>Eukaryota</taxon>
        <taxon>Fungi</taxon>
        <taxon>Fungi incertae sedis</taxon>
        <taxon>Mucoromycota</taxon>
        <taxon>Mortierellomycotina</taxon>
        <taxon>Mortierellomycetes</taxon>
        <taxon>Mortierellales</taxon>
        <taxon>Mortierellaceae</taxon>
        <taxon>Modicella</taxon>
    </lineage>
</organism>
<dbReference type="Gene3D" id="1.20.58.60">
    <property type="match status" value="1"/>
</dbReference>
<comment type="caution">
    <text evidence="2">The sequence shown here is derived from an EMBL/GenBank/DDBJ whole genome shotgun (WGS) entry which is preliminary data.</text>
</comment>
<dbReference type="GO" id="GO:0043332">
    <property type="term" value="C:mating projection tip"/>
    <property type="evidence" value="ECO:0007669"/>
    <property type="project" value="TreeGrafter"/>
</dbReference>
<dbReference type="SUPFAM" id="SSF46966">
    <property type="entry name" value="Spectrin repeat"/>
    <property type="match status" value="1"/>
</dbReference>
<dbReference type="PANTHER" id="PTHR37271:SF1">
    <property type="entry name" value="KARYOGAMY PROTEIN KAR9"/>
    <property type="match status" value="1"/>
</dbReference>
<feature type="region of interest" description="Disordered" evidence="1">
    <location>
        <begin position="173"/>
        <end position="221"/>
    </location>
</feature>
<evidence type="ECO:0000313" key="3">
    <source>
        <dbReference type="Proteomes" id="UP000749646"/>
    </source>
</evidence>
<dbReference type="GO" id="GO:0005816">
    <property type="term" value="C:spindle pole body"/>
    <property type="evidence" value="ECO:0007669"/>
    <property type="project" value="TreeGrafter"/>
</dbReference>